<keyword evidence="1 3" id="KW-0732">Signal</keyword>
<evidence type="ECO:0000256" key="2">
    <source>
        <dbReference type="ARBA" id="ARBA00023157"/>
    </source>
</evidence>
<evidence type="ECO:0000313" key="6">
    <source>
        <dbReference type="Proteomes" id="UP001202328"/>
    </source>
</evidence>
<organism evidence="5 6">
    <name type="scientific">Papaver atlanticum</name>
    <dbReference type="NCBI Taxonomy" id="357466"/>
    <lineage>
        <taxon>Eukaryota</taxon>
        <taxon>Viridiplantae</taxon>
        <taxon>Streptophyta</taxon>
        <taxon>Embryophyta</taxon>
        <taxon>Tracheophyta</taxon>
        <taxon>Spermatophyta</taxon>
        <taxon>Magnoliopsida</taxon>
        <taxon>Ranunculales</taxon>
        <taxon>Papaveraceae</taxon>
        <taxon>Papaveroideae</taxon>
        <taxon>Papaver</taxon>
    </lineage>
</organism>
<sequence>MVNMFFLKFSSFIALIIFVFAIINTTTTPVEGALCERASQTWSGSCLNTKGCNKQCQNWEKARNGACHTRKAKQMCFCYFDTCSSPTLCEKASQTWSGSCFNNGGCDRQCKTWEKAVRGNCKTRTGKKMCFCYFNKC</sequence>
<evidence type="ECO:0000259" key="4">
    <source>
        <dbReference type="SMART" id="SM00505"/>
    </source>
</evidence>
<gene>
    <name evidence="5" type="ORF">MKW98_019995</name>
</gene>
<name>A0AAD4S2M6_9MAGN</name>
<dbReference type="GO" id="GO:0006952">
    <property type="term" value="P:defense response"/>
    <property type="evidence" value="ECO:0007669"/>
    <property type="project" value="InterPro"/>
</dbReference>
<feature type="domain" description="Knottins-like" evidence="4">
    <location>
        <begin position="88"/>
        <end position="137"/>
    </location>
</feature>
<dbReference type="Gene3D" id="3.30.30.10">
    <property type="entry name" value="Knottin, scorpion toxin-like"/>
    <property type="match status" value="2"/>
</dbReference>
<accession>A0AAD4S2M6</accession>
<feature type="chain" id="PRO_5041968232" description="Knottins-like domain-containing protein" evidence="3">
    <location>
        <begin position="22"/>
        <end position="137"/>
    </location>
</feature>
<reference evidence="5" key="1">
    <citation type="submission" date="2022-04" db="EMBL/GenBank/DDBJ databases">
        <title>A functionally conserved STORR gene fusion in Papaver species that diverged 16.8 million years ago.</title>
        <authorList>
            <person name="Catania T."/>
        </authorList>
    </citation>
    <scope>NUCLEOTIDE SEQUENCE</scope>
    <source>
        <strain evidence="5">S-188037</strain>
    </source>
</reference>
<protein>
    <recommendedName>
        <fullName evidence="4">Knottins-like domain-containing protein</fullName>
    </recommendedName>
</protein>
<dbReference type="SMART" id="SM00505">
    <property type="entry name" value="Knot1"/>
    <property type="match status" value="2"/>
</dbReference>
<evidence type="ECO:0000256" key="1">
    <source>
        <dbReference type="ARBA" id="ARBA00022729"/>
    </source>
</evidence>
<evidence type="ECO:0000313" key="5">
    <source>
        <dbReference type="EMBL" id="KAI3851996.1"/>
    </source>
</evidence>
<dbReference type="Proteomes" id="UP001202328">
    <property type="component" value="Unassembled WGS sequence"/>
</dbReference>
<keyword evidence="2" id="KW-1015">Disulfide bond</keyword>
<dbReference type="Pfam" id="PF00304">
    <property type="entry name" value="Gamma-thionin"/>
    <property type="match status" value="2"/>
</dbReference>
<dbReference type="PANTHER" id="PTHR33147:SF98">
    <property type="entry name" value="GAMMA-THIONIN-RELATED"/>
    <property type="match status" value="1"/>
</dbReference>
<dbReference type="EMBL" id="JAJJMB010015809">
    <property type="protein sequence ID" value="KAI3851996.1"/>
    <property type="molecule type" value="Genomic_DNA"/>
</dbReference>
<feature type="domain" description="Knottins-like" evidence="4">
    <location>
        <begin position="34"/>
        <end position="82"/>
    </location>
</feature>
<dbReference type="PANTHER" id="PTHR33147">
    <property type="entry name" value="DEFENSIN-LIKE PROTEIN 1"/>
    <property type="match status" value="1"/>
</dbReference>
<proteinExistence type="predicted"/>
<feature type="signal peptide" evidence="3">
    <location>
        <begin position="1"/>
        <end position="21"/>
    </location>
</feature>
<evidence type="ECO:0000256" key="3">
    <source>
        <dbReference type="SAM" id="SignalP"/>
    </source>
</evidence>
<dbReference type="InterPro" id="IPR036574">
    <property type="entry name" value="Scorpion_toxin-like_sf"/>
</dbReference>
<dbReference type="InterPro" id="IPR003614">
    <property type="entry name" value="Knottins"/>
</dbReference>
<keyword evidence="6" id="KW-1185">Reference proteome</keyword>
<comment type="caution">
    <text evidence="5">The sequence shown here is derived from an EMBL/GenBank/DDBJ whole genome shotgun (WGS) entry which is preliminary data.</text>
</comment>
<dbReference type="AlphaFoldDB" id="A0AAD4S2M6"/>
<dbReference type="SUPFAM" id="SSF57095">
    <property type="entry name" value="Scorpion toxin-like"/>
    <property type="match status" value="2"/>
</dbReference>
<dbReference type="PROSITE" id="PS00940">
    <property type="entry name" value="GAMMA_THIONIN"/>
    <property type="match status" value="1"/>
</dbReference>
<dbReference type="InterPro" id="IPR008176">
    <property type="entry name" value="Defensin_plant"/>
</dbReference>